<comment type="caution">
    <text evidence="1">The sequence shown here is derived from an EMBL/GenBank/DDBJ whole genome shotgun (WGS) entry which is preliminary data.</text>
</comment>
<dbReference type="Gene3D" id="1.25.40.10">
    <property type="entry name" value="Tetratricopeptide repeat domain"/>
    <property type="match status" value="1"/>
</dbReference>
<proteinExistence type="predicted"/>
<dbReference type="OrthoDB" id="6023321at2"/>
<dbReference type="Pfam" id="PF13174">
    <property type="entry name" value="TPR_6"/>
    <property type="match status" value="1"/>
</dbReference>
<dbReference type="InterPro" id="IPR011990">
    <property type="entry name" value="TPR-like_helical_dom_sf"/>
</dbReference>
<dbReference type="Proteomes" id="UP000294862">
    <property type="component" value="Unassembled WGS sequence"/>
</dbReference>
<sequence length="173" mass="18509">MKNRIAVAVAVSLFVAGVGVGYAAQKVAASTFQGKSKEDAARALLDIARVQAKDGSWERIAIGRVLYLGGHKAEGQAIFDGLLGGEHEDSDEFRIARVYREAGEWAKAKPLFDKFAANNPKDEKGLAEIGAFYLLNGDRATAEKLFERSFGIAAEFWATVGAAGAYLGVVPEE</sequence>
<gene>
    <name evidence="1" type="ORF">EV148_103132</name>
</gene>
<keyword evidence="2" id="KW-1185">Reference proteome</keyword>
<accession>A0A4R2IAS2</accession>
<dbReference type="AlphaFoldDB" id="A0A4R2IAS2"/>
<evidence type="ECO:0000313" key="1">
    <source>
        <dbReference type="EMBL" id="TCO41212.1"/>
    </source>
</evidence>
<evidence type="ECO:0000313" key="2">
    <source>
        <dbReference type="Proteomes" id="UP000294862"/>
    </source>
</evidence>
<name>A0A4R2IAS2_9GAMM</name>
<dbReference type="RefSeq" id="WP_158287369.1">
    <property type="nucleotide sequence ID" value="NZ_SLWQ01000003.1"/>
</dbReference>
<organism evidence="1 2">
    <name type="scientific">Dokdonella fugitiva</name>
    <dbReference type="NCBI Taxonomy" id="328517"/>
    <lineage>
        <taxon>Bacteria</taxon>
        <taxon>Pseudomonadati</taxon>
        <taxon>Pseudomonadota</taxon>
        <taxon>Gammaproteobacteria</taxon>
        <taxon>Lysobacterales</taxon>
        <taxon>Rhodanobacteraceae</taxon>
        <taxon>Dokdonella</taxon>
    </lineage>
</organism>
<dbReference type="EMBL" id="SLWQ01000003">
    <property type="protein sequence ID" value="TCO41212.1"/>
    <property type="molecule type" value="Genomic_DNA"/>
</dbReference>
<reference evidence="1 2" key="1">
    <citation type="journal article" date="2015" name="Stand. Genomic Sci.">
        <title>Genomic Encyclopedia of Bacterial and Archaeal Type Strains, Phase III: the genomes of soil and plant-associated and newly described type strains.</title>
        <authorList>
            <person name="Whitman W.B."/>
            <person name="Woyke T."/>
            <person name="Klenk H.P."/>
            <person name="Zhou Y."/>
            <person name="Lilburn T.G."/>
            <person name="Beck B.J."/>
            <person name="De Vos P."/>
            <person name="Vandamme P."/>
            <person name="Eisen J.A."/>
            <person name="Garrity G."/>
            <person name="Hugenholtz P."/>
            <person name="Kyrpides N.C."/>
        </authorList>
    </citation>
    <scope>NUCLEOTIDE SEQUENCE [LARGE SCALE GENOMIC DNA]</scope>
    <source>
        <strain evidence="1 2">A3</strain>
    </source>
</reference>
<dbReference type="InterPro" id="IPR019734">
    <property type="entry name" value="TPR_rpt"/>
</dbReference>
<protein>
    <submittedName>
        <fullName evidence="1">Tetratricopeptide repeat protein</fullName>
    </submittedName>
</protein>
<dbReference type="SUPFAM" id="SSF48452">
    <property type="entry name" value="TPR-like"/>
    <property type="match status" value="1"/>
</dbReference>